<comment type="caution">
    <text evidence="2">The sequence shown here is derived from an EMBL/GenBank/DDBJ whole genome shotgun (WGS) entry which is preliminary data.</text>
</comment>
<organism evidence="2">
    <name type="scientific">bioreactor metagenome</name>
    <dbReference type="NCBI Taxonomy" id="1076179"/>
    <lineage>
        <taxon>unclassified sequences</taxon>
        <taxon>metagenomes</taxon>
        <taxon>ecological metagenomes</taxon>
    </lineage>
</organism>
<feature type="domain" description="DUF3696" evidence="1">
    <location>
        <begin position="9"/>
        <end position="56"/>
    </location>
</feature>
<name>A0A645CJG0_9ZZZZ</name>
<dbReference type="AlphaFoldDB" id="A0A645CJG0"/>
<reference evidence="2" key="1">
    <citation type="submission" date="2019-08" db="EMBL/GenBank/DDBJ databases">
        <authorList>
            <person name="Kucharzyk K."/>
            <person name="Murdoch R.W."/>
            <person name="Higgins S."/>
            <person name="Loffler F."/>
        </authorList>
    </citation>
    <scope>NUCLEOTIDE SEQUENCE</scope>
</reference>
<sequence>MVKKNENNLKPEDVSIYYFKRTTEKFEVTKHTIDSEGKLNPIFPSGFYDNSYTLVKELL</sequence>
<evidence type="ECO:0000259" key="1">
    <source>
        <dbReference type="Pfam" id="PF12476"/>
    </source>
</evidence>
<dbReference type="InterPro" id="IPR022532">
    <property type="entry name" value="DUF3696"/>
</dbReference>
<accession>A0A645CJG0</accession>
<evidence type="ECO:0000313" key="2">
    <source>
        <dbReference type="EMBL" id="MPM77086.1"/>
    </source>
</evidence>
<proteinExistence type="predicted"/>
<gene>
    <name evidence="2" type="ORF">SDC9_124086</name>
</gene>
<dbReference type="EMBL" id="VSSQ01027706">
    <property type="protein sequence ID" value="MPM77086.1"/>
    <property type="molecule type" value="Genomic_DNA"/>
</dbReference>
<dbReference type="Pfam" id="PF12476">
    <property type="entry name" value="DUF3696"/>
    <property type="match status" value="1"/>
</dbReference>
<protein>
    <recommendedName>
        <fullName evidence="1">DUF3696 domain-containing protein</fullName>
    </recommendedName>
</protein>